<feature type="transmembrane region" description="Helical" evidence="1">
    <location>
        <begin position="169"/>
        <end position="188"/>
    </location>
</feature>
<protein>
    <submittedName>
        <fullName evidence="2">Uncharacterized conserved membrane protein</fullName>
    </submittedName>
</protein>
<keyword evidence="1" id="KW-1133">Transmembrane helix</keyword>
<dbReference type="Proteomes" id="UP000001420">
    <property type="component" value="Chromosome"/>
</dbReference>
<feature type="transmembrane region" description="Helical" evidence="1">
    <location>
        <begin position="31"/>
        <end position="49"/>
    </location>
</feature>
<evidence type="ECO:0000313" key="2">
    <source>
        <dbReference type="EMBL" id="AAP99295.1"/>
    </source>
</evidence>
<dbReference type="Pfam" id="PF10063">
    <property type="entry name" value="DUF2301"/>
    <property type="match status" value="1"/>
</dbReference>
<feature type="transmembrane region" description="Helical" evidence="1">
    <location>
        <begin position="116"/>
        <end position="133"/>
    </location>
</feature>
<dbReference type="PANTHER" id="PTHR36716">
    <property type="entry name" value="F3H9.20 PROTEIN"/>
    <property type="match status" value="1"/>
</dbReference>
<dbReference type="InterPro" id="IPR019275">
    <property type="entry name" value="DUF2301"/>
</dbReference>
<dbReference type="eggNOG" id="COG5413">
    <property type="taxonomic scope" value="Bacteria"/>
</dbReference>
<organism evidence="2 3">
    <name type="scientific">Prochlorococcus marinus (strain SARG / CCMP1375 / SS120)</name>
    <dbReference type="NCBI Taxonomy" id="167539"/>
    <lineage>
        <taxon>Bacteria</taxon>
        <taxon>Bacillati</taxon>
        <taxon>Cyanobacteriota</taxon>
        <taxon>Cyanophyceae</taxon>
        <taxon>Synechococcales</taxon>
        <taxon>Prochlorococcaceae</taxon>
        <taxon>Prochlorococcus</taxon>
    </lineage>
</organism>
<reference evidence="2 3" key="1">
    <citation type="journal article" date="2003" name="Proc. Natl. Acad. Sci. U.S.A.">
        <title>Genome sequence of the cyanobacterium Prochlorococcus marinus SS120, a nearly minimal oxyphototrophic genome.</title>
        <authorList>
            <person name="Dufresne A."/>
            <person name="Salanoubat M."/>
            <person name="Partensky F."/>
            <person name="Artiguenave F."/>
            <person name="Axmann I.M."/>
            <person name="Barbe V."/>
            <person name="Duprat S."/>
            <person name="Galperin M.Y."/>
            <person name="Koonin E.V."/>
            <person name="Le Gall F."/>
            <person name="Makarova K.S."/>
            <person name="Ostrowski M."/>
            <person name="Oztas S."/>
            <person name="Robert C."/>
            <person name="Rogozin I.B."/>
            <person name="Scanlan D.J."/>
            <person name="Tandeau de Marsac N."/>
            <person name="Weissenbach J."/>
            <person name="Wincker P."/>
            <person name="Wolf Y.I."/>
            <person name="Hess W.R."/>
        </authorList>
    </citation>
    <scope>NUCLEOTIDE SEQUENCE [LARGE SCALE GENOMIC DNA]</scope>
    <source>
        <strain evidence="3">SARG / CCMP1375 / SS120</strain>
    </source>
</reference>
<dbReference type="KEGG" id="pma:Pro_0249"/>
<evidence type="ECO:0000313" key="3">
    <source>
        <dbReference type="Proteomes" id="UP000001420"/>
    </source>
</evidence>
<dbReference type="PANTHER" id="PTHR36716:SF2">
    <property type="entry name" value="F3H9.20 PROTEIN"/>
    <property type="match status" value="1"/>
</dbReference>
<feature type="transmembrane region" description="Helical" evidence="1">
    <location>
        <begin position="55"/>
        <end position="74"/>
    </location>
</feature>
<keyword evidence="1" id="KW-0472">Membrane</keyword>
<keyword evidence="3" id="KW-1185">Reference proteome</keyword>
<feature type="transmembrane region" description="Helical" evidence="1">
    <location>
        <begin position="86"/>
        <end position="104"/>
    </location>
</feature>
<dbReference type="EMBL" id="AE017126">
    <property type="protein sequence ID" value="AAP99295.1"/>
    <property type="molecule type" value="Genomic_DNA"/>
</dbReference>
<proteinExistence type="predicted"/>
<dbReference type="PATRIC" id="fig|167539.5.peg.257"/>
<keyword evidence="1" id="KW-0812">Transmembrane</keyword>
<dbReference type="OrthoDB" id="458254at2"/>
<dbReference type="EnsemblBacteria" id="AAP99295">
    <property type="protein sequence ID" value="AAP99295"/>
    <property type="gene ID" value="Pro_0249"/>
</dbReference>
<dbReference type="RefSeq" id="WP_011124404.1">
    <property type="nucleotide sequence ID" value="NC_005042.1"/>
</dbReference>
<accession>Q7VDW6</accession>
<dbReference type="STRING" id="167539.Pro_0249"/>
<evidence type="ECO:0000256" key="1">
    <source>
        <dbReference type="SAM" id="Phobius"/>
    </source>
</evidence>
<dbReference type="AlphaFoldDB" id="Q7VDW6"/>
<name>Q7VDW6_PROMA</name>
<gene>
    <name evidence="2" type="ordered locus">Pro_0249</name>
</gene>
<sequence>MDKPLETEFQGIYGSYKITSSDQIEVKKYRIALLICGLSFSIGLVHWLLIGSEHAWFWFIPMTASLGYALKWIHIYIRLLHQTLQILWGIGTLGIGILILKGNSQDMLSDIASKPILTLLIGPYFAALTGLGFKEFFCFRRPEAIGLTFLLPISLGGHLLGILNNETVMLLQCISAILLVILALRKFGMDAAADIGDKSVFDHLNNQRSTQTV</sequence>
<dbReference type="HOGENOM" id="CLU_078357_0_0_3"/>
<feature type="transmembrane region" description="Helical" evidence="1">
    <location>
        <begin position="145"/>
        <end position="163"/>
    </location>
</feature>